<dbReference type="CDD" id="cd00093">
    <property type="entry name" value="HTH_XRE"/>
    <property type="match status" value="1"/>
</dbReference>
<sequence length="130" mass="14737">MHKPSIDKHLASFLVYVNPKMGLLQGFFMKNFYNNGEKRATHKSYANSPVSDHNYLKSLRKEIGSRLKEICKQSGLSQEAFARSLGVSKSALNRYISGKNEPKASAIKLLLENFRVNPTWLVTGRGPQYF</sequence>
<feature type="domain" description="HTH cro/C1-type" evidence="1">
    <location>
        <begin position="67"/>
        <end position="121"/>
    </location>
</feature>
<dbReference type="Pfam" id="PF01381">
    <property type="entry name" value="HTH_3"/>
    <property type="match status" value="1"/>
</dbReference>
<protein>
    <submittedName>
        <fullName evidence="2">XRE family transcriptional regulator</fullName>
    </submittedName>
</protein>
<reference evidence="2" key="1">
    <citation type="journal article" date="2020" name="mSystems">
        <title>Genome- and Community-Level Interaction Insights into Carbon Utilization and Element Cycling Functions of Hydrothermarchaeota in Hydrothermal Sediment.</title>
        <authorList>
            <person name="Zhou Z."/>
            <person name="Liu Y."/>
            <person name="Xu W."/>
            <person name="Pan J."/>
            <person name="Luo Z.H."/>
            <person name="Li M."/>
        </authorList>
    </citation>
    <scope>NUCLEOTIDE SEQUENCE [LARGE SCALE GENOMIC DNA]</scope>
    <source>
        <strain evidence="2">HyVt-115</strain>
    </source>
</reference>
<dbReference type="EMBL" id="DQWS01000207">
    <property type="protein sequence ID" value="HDD53517.1"/>
    <property type="molecule type" value="Genomic_DNA"/>
</dbReference>
<evidence type="ECO:0000313" key="2">
    <source>
        <dbReference type="EMBL" id="HDD53517.1"/>
    </source>
</evidence>
<name>A0A7C0Y9R7_9BACT</name>
<dbReference type="SMART" id="SM00530">
    <property type="entry name" value="HTH_XRE"/>
    <property type="match status" value="1"/>
</dbReference>
<proteinExistence type="predicted"/>
<organism evidence="2">
    <name type="scientific">Thermosulfidibacter takaii</name>
    <dbReference type="NCBI Taxonomy" id="412593"/>
    <lineage>
        <taxon>Bacteria</taxon>
        <taxon>Pseudomonadati</taxon>
        <taxon>Thermosulfidibacterota</taxon>
        <taxon>Thermosulfidibacteria</taxon>
        <taxon>Thermosulfidibacterales</taxon>
        <taxon>Thermosulfidibacteraceae</taxon>
    </lineage>
</organism>
<feature type="non-terminal residue" evidence="2">
    <location>
        <position position="130"/>
    </location>
</feature>
<dbReference type="Gene3D" id="1.10.260.40">
    <property type="entry name" value="lambda repressor-like DNA-binding domains"/>
    <property type="match status" value="1"/>
</dbReference>
<evidence type="ECO:0000259" key="1">
    <source>
        <dbReference type="PROSITE" id="PS50943"/>
    </source>
</evidence>
<dbReference type="AlphaFoldDB" id="A0A7C0Y9R7"/>
<dbReference type="GO" id="GO:0003677">
    <property type="term" value="F:DNA binding"/>
    <property type="evidence" value="ECO:0007669"/>
    <property type="project" value="InterPro"/>
</dbReference>
<gene>
    <name evidence="2" type="ORF">ENF32_05560</name>
</gene>
<dbReference type="SUPFAM" id="SSF47413">
    <property type="entry name" value="lambda repressor-like DNA-binding domains"/>
    <property type="match status" value="1"/>
</dbReference>
<dbReference type="Proteomes" id="UP000885690">
    <property type="component" value="Unassembled WGS sequence"/>
</dbReference>
<dbReference type="InterPro" id="IPR010982">
    <property type="entry name" value="Lambda_DNA-bd_dom_sf"/>
</dbReference>
<dbReference type="InterPro" id="IPR001387">
    <property type="entry name" value="Cro/C1-type_HTH"/>
</dbReference>
<accession>A0A7C0Y9R7</accession>
<comment type="caution">
    <text evidence="2">The sequence shown here is derived from an EMBL/GenBank/DDBJ whole genome shotgun (WGS) entry which is preliminary data.</text>
</comment>
<dbReference type="PROSITE" id="PS50943">
    <property type="entry name" value="HTH_CROC1"/>
    <property type="match status" value="1"/>
</dbReference>